<evidence type="ECO:0000313" key="3">
    <source>
        <dbReference type="EMBL" id="RIE15997.1"/>
    </source>
</evidence>
<keyword evidence="1" id="KW-1133">Transmembrane helix</keyword>
<dbReference type="AlphaFoldDB" id="A0A398DVS4"/>
<name>A0A398DVS4_9BACT</name>
<proteinExistence type="predicted"/>
<dbReference type="EMBL" id="QXIY01000040">
    <property type="protein sequence ID" value="RIE15997.1"/>
    <property type="molecule type" value="Genomic_DNA"/>
</dbReference>
<dbReference type="OrthoDB" id="2665331at2"/>
<protein>
    <submittedName>
        <fullName evidence="3">Copper amine oxidase N-terminal domain-containing protein</fullName>
    </submittedName>
</protein>
<accession>A0A398DVS4</accession>
<dbReference type="Pfam" id="PF07833">
    <property type="entry name" value="Cu_amine_oxidN1"/>
    <property type="match status" value="1"/>
</dbReference>
<keyword evidence="1" id="KW-0812">Transmembrane</keyword>
<comment type="caution">
    <text evidence="3">The sequence shown here is derived from an EMBL/GenBank/DDBJ whole genome shotgun (WGS) entry which is preliminary data.</text>
</comment>
<dbReference type="Proteomes" id="UP000266113">
    <property type="component" value="Unassembled WGS sequence"/>
</dbReference>
<feature type="transmembrane region" description="Helical" evidence="1">
    <location>
        <begin position="57"/>
        <end position="78"/>
    </location>
</feature>
<feature type="domain" description="Copper amine oxidase-like N-terminal" evidence="2">
    <location>
        <begin position="123"/>
        <end position="233"/>
    </location>
</feature>
<evidence type="ECO:0000256" key="1">
    <source>
        <dbReference type="SAM" id="Phobius"/>
    </source>
</evidence>
<dbReference type="InterPro" id="IPR036582">
    <property type="entry name" value="Mao_N_sf"/>
</dbReference>
<reference evidence="3 4" key="1">
    <citation type="submission" date="2018-09" db="EMBL/GenBank/DDBJ databases">
        <title>Discovery and Ecogenomic Context for Candidatus Cryosericales, a Global Caldiserica Order Active in Thawing Permafrost.</title>
        <authorList>
            <person name="Martinez M.A."/>
            <person name="Woodcroft B.J."/>
            <person name="Ignacio Espinoza J.C."/>
            <person name="Zayed A."/>
            <person name="Singleton C.M."/>
            <person name="Boyd J."/>
            <person name="Li Y.-F."/>
            <person name="Purvine S."/>
            <person name="Maughan H."/>
            <person name="Hodgkins S.B."/>
            <person name="Anderson D."/>
            <person name="Sederholm M."/>
            <person name="Temperton B."/>
            <person name="Saleska S.R."/>
            <person name="Tyson G.W."/>
            <person name="Rich V.I."/>
        </authorList>
    </citation>
    <scope>NUCLEOTIDE SEQUENCE [LARGE SCALE GENOMIC DNA]</scope>
    <source>
        <strain evidence="3 4">SMC1</strain>
    </source>
</reference>
<gene>
    <name evidence="3" type="ORF">SMC1_08775</name>
</gene>
<keyword evidence="1" id="KW-0472">Membrane</keyword>
<evidence type="ECO:0000259" key="2">
    <source>
        <dbReference type="Pfam" id="PF07833"/>
    </source>
</evidence>
<dbReference type="Gene3D" id="3.30.457.10">
    <property type="entry name" value="Copper amine oxidase-like, N-terminal domain"/>
    <property type="match status" value="1"/>
</dbReference>
<organism evidence="3 4">
    <name type="scientific">Candidatus Cryosericum septentrionale</name>
    <dbReference type="NCBI Taxonomy" id="2290913"/>
    <lineage>
        <taxon>Bacteria</taxon>
        <taxon>Pseudomonadati</taxon>
        <taxon>Caldisericota/Cryosericota group</taxon>
        <taxon>Candidatus Cryosericota</taxon>
        <taxon>Candidatus Cryosericia</taxon>
        <taxon>Candidatus Cryosericales</taxon>
        <taxon>Candidatus Cryosericaceae</taxon>
        <taxon>Candidatus Cryosericum</taxon>
    </lineage>
</organism>
<evidence type="ECO:0000313" key="4">
    <source>
        <dbReference type="Proteomes" id="UP000266113"/>
    </source>
</evidence>
<dbReference type="InterPro" id="IPR012854">
    <property type="entry name" value="Cu_amine_oxidase-like_N"/>
</dbReference>
<sequence>MNISGTFTVQWAHLENVTFTVPSQSIYFLGMRGPGYLLRHGRKGALKGGMMRKFNRIVATVLAMLMLALTVVIAPAVVRAEGAPHDVYTVSGDVYTVPGNVYAVPGSKTIIIIMIIGSNTIKINGLEGKKDTSPQIKWGRTFVPLAPIIEALGGTIKWDASTDTVTIVLGTQTLVLHIGNAYAVGNGKRFHIDSNPDVAPYIQAPGHTMLPVRFIAEKLGASVMWNSALHSVTLVFVKA</sequence>
<dbReference type="SUPFAM" id="SSF55383">
    <property type="entry name" value="Copper amine oxidase, domain N"/>
    <property type="match status" value="1"/>
</dbReference>
<keyword evidence="4" id="KW-1185">Reference proteome</keyword>